<proteinExistence type="predicted"/>
<dbReference type="Gene3D" id="3.90.550.20">
    <property type="match status" value="1"/>
</dbReference>
<dbReference type="EMBL" id="CP014209">
    <property type="protein sequence ID" value="ANC31546.1"/>
    <property type="molecule type" value="Genomic_DNA"/>
</dbReference>
<dbReference type="STRING" id="1300344.I598_2000"/>
<dbReference type="Pfam" id="PF05704">
    <property type="entry name" value="Caps_synth"/>
    <property type="match status" value="1"/>
</dbReference>
<feature type="region of interest" description="Disordered" evidence="1">
    <location>
        <begin position="296"/>
        <end position="328"/>
    </location>
</feature>
<dbReference type="GO" id="GO:0016757">
    <property type="term" value="F:glycosyltransferase activity"/>
    <property type="evidence" value="ECO:0007669"/>
    <property type="project" value="InterPro"/>
</dbReference>
<dbReference type="AlphaFoldDB" id="A0A168FES7"/>
<reference evidence="2 3" key="1">
    <citation type="submission" date="2016-01" db="EMBL/GenBank/DDBJ databases">
        <title>Complete genome sequence of a soil Actinobacterium, Isoptericola dokdonensis DS-3.</title>
        <authorList>
            <person name="Kwon S.-K."/>
            <person name="Kim J.F."/>
        </authorList>
    </citation>
    <scope>NUCLEOTIDE SEQUENCE [LARGE SCALE GENOMIC DNA]</scope>
    <source>
        <strain evidence="2 3">DS-3</strain>
    </source>
</reference>
<organism evidence="2 3">
    <name type="scientific">Isoptericola dokdonensis DS-3</name>
    <dbReference type="NCBI Taxonomy" id="1300344"/>
    <lineage>
        <taxon>Bacteria</taxon>
        <taxon>Bacillati</taxon>
        <taxon>Actinomycetota</taxon>
        <taxon>Actinomycetes</taxon>
        <taxon>Micrococcales</taxon>
        <taxon>Promicromonosporaceae</taxon>
        <taxon>Isoptericola</taxon>
    </lineage>
</organism>
<evidence type="ECO:0000313" key="2">
    <source>
        <dbReference type="EMBL" id="ANC31546.1"/>
    </source>
</evidence>
<dbReference type="InterPro" id="IPR029044">
    <property type="entry name" value="Nucleotide-diphossugar_trans"/>
</dbReference>
<gene>
    <name evidence="2" type="ORF">I598_2000</name>
</gene>
<dbReference type="SUPFAM" id="SSF53448">
    <property type="entry name" value="Nucleotide-diphospho-sugar transferases"/>
    <property type="match status" value="1"/>
</dbReference>
<keyword evidence="3" id="KW-1185">Reference proteome</keyword>
<sequence length="328" mass="37657">MPLWRSSDRECGLAEITYQLRERTLTFTGPDAEARLLAHQKVGEFLATNPPLEVDAEPTHQRIIWSYWEQGWKRAPHIVKACATRLQAEATEFEVRQLTARTVPKYTQIDPVVAERTSKWKAHYSDILRVHLLAEHGGIWVDATVLTTQPLDSLYRQVLPTPFFAYTVTKFLSSWFLIAQRGSIVPVALRDFFDWFWQNHEDLPHYFWFHLCFEALYAHLPEFTAAWDSAIIHSSPNAHALQKAQLQPLNEHNYGRILRTGHVQKMTYRFKGAPDAPEGSYLARVFEDFPPVFERLPPASATAPPEPPAPRGIRRLPAAVKRRLGSGR</sequence>
<dbReference type="KEGG" id="ido:I598_2000"/>
<dbReference type="InterPro" id="IPR008441">
    <property type="entry name" value="AfumC-like_glycosyl_Trfase"/>
</dbReference>
<accession>A0A168FES7</accession>
<dbReference type="PATRIC" id="fig|1300344.3.peg.2008"/>
<evidence type="ECO:0000313" key="3">
    <source>
        <dbReference type="Proteomes" id="UP000076794"/>
    </source>
</evidence>
<evidence type="ECO:0000256" key="1">
    <source>
        <dbReference type="SAM" id="MobiDB-lite"/>
    </source>
</evidence>
<dbReference type="Proteomes" id="UP000076794">
    <property type="component" value="Chromosome"/>
</dbReference>
<protein>
    <submittedName>
        <fullName evidence="2">Capsular polysaccharide synthesis protein</fullName>
    </submittedName>
</protein>
<name>A0A168FES7_9MICO</name>